<gene>
    <name evidence="1" type="ORF">D6D28_03210</name>
</gene>
<accession>A0A4S8SR73</accession>
<dbReference type="AlphaFoldDB" id="A0A4S8SR73"/>
<protein>
    <submittedName>
        <fullName evidence="1">Uncharacterized protein</fullName>
    </submittedName>
</protein>
<evidence type="ECO:0000313" key="1">
    <source>
        <dbReference type="EMBL" id="THV73514.1"/>
    </source>
</evidence>
<sequence>MTHLLPEILRTVFTLVREKHGLGVLKNISSVCKLWREIAQPVLWSHLVLSNDTIQKFTQIHEDPSDRLELVRSATLQIEVITSTFPENDPDLQEFYRLHGFPRTHDLHQGLNGFITSILPNLKALISLSVFVSHPSWTKDDTSWYPTGFRLQTDVLGQLLRSLPASCRDLELDTGGCDWSSAVESHHLCPDIWQVLPRLRHVKLRLHSLCSSVLLRSPSNPEDRLYEPDLEEVSPLNAENLVHAAQLTSLSVCVLARLNAGSPFHLCRDLQQKLNAGAKEPYLAVGGPYYSVKPLSLTSNLVHAYRSGCFPSVTKIEVVQQKHSFRSDREAYQEDLSKMTEQEQQRAELYGHSILIRDCIENKTYPMPIHYIDDDMCGLYDKSDTCVIGERKHLYRHAENTVWNETVYGARLPFGTGIALAGATPRPPPTLLTRKEWRQRSKKGMLSWRKEEGRTGVKIKRVVPLDGVDVKFDYTMMPLLPARGERIPGDDRID</sequence>
<name>A0A4S8SR73_AURPU</name>
<reference evidence="1 2" key="1">
    <citation type="submission" date="2018-10" db="EMBL/GenBank/DDBJ databases">
        <title>Fifty Aureobasidium pullulans genomes reveal a recombining polyextremotolerant generalist.</title>
        <authorList>
            <person name="Gostincar C."/>
            <person name="Turk M."/>
            <person name="Zajc J."/>
            <person name="Gunde-Cimerman N."/>
        </authorList>
    </citation>
    <scope>NUCLEOTIDE SEQUENCE [LARGE SCALE GENOMIC DNA]</scope>
    <source>
        <strain evidence="1 2">EXF-11900</strain>
    </source>
</reference>
<proteinExistence type="predicted"/>
<comment type="caution">
    <text evidence="1">The sequence shown here is derived from an EMBL/GenBank/DDBJ whole genome shotgun (WGS) entry which is preliminary data.</text>
</comment>
<dbReference type="EMBL" id="QZAF01000089">
    <property type="protein sequence ID" value="THV73514.1"/>
    <property type="molecule type" value="Genomic_DNA"/>
</dbReference>
<dbReference type="Proteomes" id="UP000304951">
    <property type="component" value="Unassembled WGS sequence"/>
</dbReference>
<evidence type="ECO:0000313" key="2">
    <source>
        <dbReference type="Proteomes" id="UP000304951"/>
    </source>
</evidence>
<organism evidence="1 2">
    <name type="scientific">Aureobasidium pullulans</name>
    <name type="common">Black yeast</name>
    <name type="synonym">Pullularia pullulans</name>
    <dbReference type="NCBI Taxonomy" id="5580"/>
    <lineage>
        <taxon>Eukaryota</taxon>
        <taxon>Fungi</taxon>
        <taxon>Dikarya</taxon>
        <taxon>Ascomycota</taxon>
        <taxon>Pezizomycotina</taxon>
        <taxon>Dothideomycetes</taxon>
        <taxon>Dothideomycetidae</taxon>
        <taxon>Dothideales</taxon>
        <taxon>Saccotheciaceae</taxon>
        <taxon>Aureobasidium</taxon>
    </lineage>
</organism>